<evidence type="ECO:0000313" key="1">
    <source>
        <dbReference type="EMBL" id="GJT95088.1"/>
    </source>
</evidence>
<dbReference type="Proteomes" id="UP001151760">
    <property type="component" value="Unassembled WGS sequence"/>
</dbReference>
<dbReference type="SUPFAM" id="SSF81383">
    <property type="entry name" value="F-box domain"/>
    <property type="match status" value="1"/>
</dbReference>
<name>A0ABQ5I4P0_9ASTR</name>
<keyword evidence="2" id="KW-1185">Reference proteome</keyword>
<evidence type="ECO:0000313" key="2">
    <source>
        <dbReference type="Proteomes" id="UP001151760"/>
    </source>
</evidence>
<dbReference type="InterPro" id="IPR036047">
    <property type="entry name" value="F-box-like_dom_sf"/>
</dbReference>
<gene>
    <name evidence="1" type="ORF">Tco_1090606</name>
</gene>
<comment type="caution">
    <text evidence="1">The sequence shown here is derived from an EMBL/GenBank/DDBJ whole genome shotgun (WGS) entry which is preliminary data.</text>
</comment>
<dbReference type="InterPro" id="IPR053197">
    <property type="entry name" value="F-box_SCFL_complex_component"/>
</dbReference>
<dbReference type="EMBL" id="BQNB010020355">
    <property type="protein sequence ID" value="GJT95088.1"/>
    <property type="molecule type" value="Genomic_DNA"/>
</dbReference>
<reference evidence="1" key="2">
    <citation type="submission" date="2022-01" db="EMBL/GenBank/DDBJ databases">
        <authorList>
            <person name="Yamashiro T."/>
            <person name="Shiraishi A."/>
            <person name="Satake H."/>
            <person name="Nakayama K."/>
        </authorList>
    </citation>
    <scope>NUCLEOTIDE SEQUENCE</scope>
</reference>
<accession>A0ABQ5I4P0</accession>
<protein>
    <submittedName>
        <fullName evidence="1">F-box/LRR-repeat protein</fullName>
    </submittedName>
</protein>
<dbReference type="PANTHER" id="PTHR34223:SF51">
    <property type="entry name" value="OS06G0556300 PROTEIN"/>
    <property type="match status" value="1"/>
</dbReference>
<dbReference type="PANTHER" id="PTHR34223">
    <property type="entry name" value="OS11G0201299 PROTEIN"/>
    <property type="match status" value="1"/>
</dbReference>
<reference evidence="1" key="1">
    <citation type="journal article" date="2022" name="Int. J. Mol. Sci.">
        <title>Draft Genome of Tanacetum Coccineum: Genomic Comparison of Closely Related Tanacetum-Family Plants.</title>
        <authorList>
            <person name="Yamashiro T."/>
            <person name="Shiraishi A."/>
            <person name="Nakayama K."/>
            <person name="Satake H."/>
        </authorList>
    </citation>
    <scope>NUCLEOTIDE SEQUENCE</scope>
</reference>
<organism evidence="1 2">
    <name type="scientific">Tanacetum coccineum</name>
    <dbReference type="NCBI Taxonomy" id="301880"/>
    <lineage>
        <taxon>Eukaryota</taxon>
        <taxon>Viridiplantae</taxon>
        <taxon>Streptophyta</taxon>
        <taxon>Embryophyta</taxon>
        <taxon>Tracheophyta</taxon>
        <taxon>Spermatophyta</taxon>
        <taxon>Magnoliopsida</taxon>
        <taxon>eudicotyledons</taxon>
        <taxon>Gunneridae</taxon>
        <taxon>Pentapetalae</taxon>
        <taxon>asterids</taxon>
        <taxon>campanulids</taxon>
        <taxon>Asterales</taxon>
        <taxon>Asteraceae</taxon>
        <taxon>Asteroideae</taxon>
        <taxon>Anthemideae</taxon>
        <taxon>Anthemidinae</taxon>
        <taxon>Tanacetum</taxon>
    </lineage>
</organism>
<proteinExistence type="predicted"/>
<sequence>MVVISCCTPQLEDLPELIHRIQSLLPAKEAARTCILSKSWLHACSTIPTLRFPCQSLTSYNKLIDSTLVRYHRDNLPIQCFDLVFDIRDQKSASLANKWIFGVASKSALKELFLSIWVEIDSFTLPDDIFSKISSIEQNDILEIDDVPSLGFIRYTDYLNKPLPFNMDSLGSVTHLDISGVVLDNAFFDMIKSNFPFLESLSLEITSRGLGSIVITSLPLKRLTLQFWVDIMTIDVQVYAPKLLFFFYAGRETVPSLSFPIIAPEEIKLRLNLKKTIDRSFFIKRLENSV</sequence>